<keyword evidence="8" id="KW-0472">Membrane</keyword>
<dbReference type="Gene3D" id="3.40.50.300">
    <property type="entry name" value="P-loop containing nucleotide triphosphate hydrolases"/>
    <property type="match status" value="1"/>
</dbReference>
<organism evidence="10 11">
    <name type="scientific">Thermosulfidibacter takaii (strain DSM 17441 / JCM 13301 / NBRC 103674 / ABI70S6)</name>
    <dbReference type="NCBI Taxonomy" id="1298851"/>
    <lineage>
        <taxon>Bacteria</taxon>
        <taxon>Pseudomonadati</taxon>
        <taxon>Thermosulfidibacterota</taxon>
        <taxon>Thermosulfidibacteria</taxon>
        <taxon>Thermosulfidibacterales</taxon>
        <taxon>Thermosulfidibacteraceae</taxon>
    </lineage>
</organism>
<dbReference type="InterPro" id="IPR003439">
    <property type="entry name" value="ABC_transporter-like_ATP-bd"/>
</dbReference>
<dbReference type="InterPro" id="IPR015856">
    <property type="entry name" value="ABC_transpr_CbiO/EcfA_su"/>
</dbReference>
<sequence length="245" mass="26966">MEIAVQVEDLHYTYPDGTEALKGIFFSLKNGETLGVIGANGAGKSTLLLTLNGIYKGFSPKGDVPVRIYGMPVDKEHEKEIRKLVGLVFQDPDIQLFSPTVFDDVAFGPVNLGFDPDEVSARVKKALEAMGLVGYEKRTSHHLSYGEKKRVAIATVLSYSPKILALDEPTANLDPCARCELIKLLKRLPQTKVIASHDIDMIGRVCDKVLVLYKGRQMALGSVREILKSRRILIDSGLLPEVDCL</sequence>
<dbReference type="InterPro" id="IPR003593">
    <property type="entry name" value="AAA+_ATPase"/>
</dbReference>
<name>A0A0S3QUE8_THET7</name>
<evidence type="ECO:0000256" key="1">
    <source>
        <dbReference type="ARBA" id="ARBA00004236"/>
    </source>
</evidence>
<reference evidence="11" key="1">
    <citation type="journal article" date="2018" name="Science">
        <title>A primordial and reversible TCA cycle in a facultatively chemolithoautotrophic thermophile.</title>
        <authorList>
            <person name="Nunoura T."/>
            <person name="Chikaraishi Y."/>
            <person name="Izaki R."/>
            <person name="Suwa T."/>
            <person name="Sato T."/>
            <person name="Harada T."/>
            <person name="Mori K."/>
            <person name="Kato Y."/>
            <person name="Miyazaki M."/>
            <person name="Shimamura S."/>
            <person name="Yanagawa K."/>
            <person name="Shuto A."/>
            <person name="Ohkouchi N."/>
            <person name="Fujita N."/>
            <person name="Takaki Y."/>
            <person name="Atomi H."/>
            <person name="Takai K."/>
        </authorList>
    </citation>
    <scope>NUCLEOTIDE SEQUENCE [LARGE SCALE GENOMIC DNA]</scope>
    <source>
        <strain evidence="11">DSM 17441 / JCM 13301 / NBRC 103674 / ABI70S6</strain>
    </source>
</reference>
<evidence type="ECO:0000256" key="4">
    <source>
        <dbReference type="ARBA" id="ARBA00022475"/>
    </source>
</evidence>
<feature type="domain" description="ABC transporter" evidence="9">
    <location>
        <begin position="5"/>
        <end position="239"/>
    </location>
</feature>
<dbReference type="PATRIC" id="fig|1298851.3.peg.1198"/>
<dbReference type="PANTHER" id="PTHR43553">
    <property type="entry name" value="HEAVY METAL TRANSPORTER"/>
    <property type="match status" value="1"/>
</dbReference>
<dbReference type="GO" id="GO:0043190">
    <property type="term" value="C:ATP-binding cassette (ABC) transporter complex"/>
    <property type="evidence" value="ECO:0007669"/>
    <property type="project" value="TreeGrafter"/>
</dbReference>
<evidence type="ECO:0000256" key="7">
    <source>
        <dbReference type="ARBA" id="ARBA00022967"/>
    </source>
</evidence>
<evidence type="ECO:0000256" key="8">
    <source>
        <dbReference type="ARBA" id="ARBA00023136"/>
    </source>
</evidence>
<dbReference type="PANTHER" id="PTHR43553:SF24">
    <property type="entry name" value="ENERGY-COUPLING FACTOR TRANSPORTER ATP-BINDING PROTEIN ECFA1"/>
    <property type="match status" value="1"/>
</dbReference>
<dbReference type="InterPro" id="IPR027417">
    <property type="entry name" value="P-loop_NTPase"/>
</dbReference>
<dbReference type="PROSITE" id="PS50893">
    <property type="entry name" value="ABC_TRANSPORTER_2"/>
    <property type="match status" value="1"/>
</dbReference>
<keyword evidence="5" id="KW-0547">Nucleotide-binding</keyword>
<protein>
    <submittedName>
        <fullName evidence="10">Cobalt/nickel transport system ATP-binding protein</fullName>
    </submittedName>
</protein>
<dbReference type="CDD" id="cd03225">
    <property type="entry name" value="ABC_cobalt_CbiO_domain1"/>
    <property type="match status" value="1"/>
</dbReference>
<dbReference type="InterPro" id="IPR050095">
    <property type="entry name" value="ECF_ABC_transporter_ATP-bd"/>
</dbReference>
<dbReference type="PROSITE" id="PS00211">
    <property type="entry name" value="ABC_TRANSPORTER_1"/>
    <property type="match status" value="1"/>
</dbReference>
<dbReference type="SUPFAM" id="SSF52540">
    <property type="entry name" value="P-loop containing nucleoside triphosphate hydrolases"/>
    <property type="match status" value="1"/>
</dbReference>
<dbReference type="OrthoDB" id="197875at2"/>
<dbReference type="KEGG" id="ttk:TST_1140"/>
<dbReference type="GO" id="GO:0005524">
    <property type="term" value="F:ATP binding"/>
    <property type="evidence" value="ECO:0007669"/>
    <property type="project" value="UniProtKB-KW"/>
</dbReference>
<dbReference type="Pfam" id="PF00005">
    <property type="entry name" value="ABC_tran"/>
    <property type="match status" value="1"/>
</dbReference>
<comment type="similarity">
    <text evidence="2">Belongs to the ABC transporter superfamily.</text>
</comment>
<keyword evidence="4" id="KW-1003">Cell membrane</keyword>
<keyword evidence="3" id="KW-0813">Transport</keyword>
<dbReference type="FunFam" id="3.40.50.300:FF:000224">
    <property type="entry name" value="Energy-coupling factor transporter ATP-binding protein EcfA"/>
    <property type="match status" value="1"/>
</dbReference>
<keyword evidence="11" id="KW-1185">Reference proteome</keyword>
<evidence type="ECO:0000256" key="6">
    <source>
        <dbReference type="ARBA" id="ARBA00022840"/>
    </source>
</evidence>
<dbReference type="STRING" id="1298851.TST_1140"/>
<dbReference type="InterPro" id="IPR017871">
    <property type="entry name" value="ABC_transporter-like_CS"/>
</dbReference>
<dbReference type="GO" id="GO:0042626">
    <property type="term" value="F:ATPase-coupled transmembrane transporter activity"/>
    <property type="evidence" value="ECO:0007669"/>
    <property type="project" value="TreeGrafter"/>
</dbReference>
<accession>A0A0S3QUE8</accession>
<evidence type="ECO:0000259" key="9">
    <source>
        <dbReference type="PROSITE" id="PS50893"/>
    </source>
</evidence>
<dbReference type="GO" id="GO:0016887">
    <property type="term" value="F:ATP hydrolysis activity"/>
    <property type="evidence" value="ECO:0007669"/>
    <property type="project" value="InterPro"/>
</dbReference>
<evidence type="ECO:0000313" key="10">
    <source>
        <dbReference type="EMBL" id="BAT71932.1"/>
    </source>
</evidence>
<evidence type="ECO:0000256" key="2">
    <source>
        <dbReference type="ARBA" id="ARBA00005417"/>
    </source>
</evidence>
<dbReference type="EMBL" id="AP013035">
    <property type="protein sequence ID" value="BAT71932.1"/>
    <property type="molecule type" value="Genomic_DNA"/>
</dbReference>
<evidence type="ECO:0000313" key="11">
    <source>
        <dbReference type="Proteomes" id="UP000063234"/>
    </source>
</evidence>
<dbReference type="SMART" id="SM00382">
    <property type="entry name" value="AAA"/>
    <property type="match status" value="1"/>
</dbReference>
<proteinExistence type="inferred from homology"/>
<dbReference type="AlphaFoldDB" id="A0A0S3QUE8"/>
<dbReference type="RefSeq" id="WP_068549927.1">
    <property type="nucleotide sequence ID" value="NZ_AP013035.1"/>
</dbReference>
<dbReference type="Proteomes" id="UP000063234">
    <property type="component" value="Chromosome"/>
</dbReference>
<evidence type="ECO:0000256" key="3">
    <source>
        <dbReference type="ARBA" id="ARBA00022448"/>
    </source>
</evidence>
<comment type="subcellular location">
    <subcellularLocation>
        <location evidence="1">Cell membrane</location>
    </subcellularLocation>
</comment>
<gene>
    <name evidence="10" type="primary">cbiO</name>
    <name evidence="10" type="ORF">TST_1140</name>
</gene>
<keyword evidence="6 10" id="KW-0067">ATP-binding</keyword>
<evidence type="ECO:0000256" key="5">
    <source>
        <dbReference type="ARBA" id="ARBA00022741"/>
    </source>
</evidence>
<keyword evidence="7" id="KW-1278">Translocase</keyword>